<gene>
    <name evidence="2" type="ORF">JOQ06_004402</name>
</gene>
<name>A0AAD6AQB0_9TELE</name>
<sequence length="302" mass="33576">MAEESLIEGEDENILYDLLVINEWPAETDTQVGQTSLFPCEEHNISVIAKAVTGPFRLVVHYLWFSPSSSYLPLGLVRLAHKQVLASNGKLLAVVQDQCVEIRSVRDDFGSIIGKCQVPKDPNPQWRKAAWSHDCTLLGYADSTGTVRLFDLIGSELFVIPPSVSFPGDFSCAVAGLIFLEYTGSAHWSAELLVITYGGGLKSYLPGFDEINPEWKTSLERRKKIKDKEQYYPLEDVSWWSDVVLILARCSGSVTVSSVRTLRNLLGKSCEWFEPSPRVTAAHEVGFLSLEVRVQKAVCMCG</sequence>
<reference evidence="2" key="1">
    <citation type="submission" date="2022-11" db="EMBL/GenBank/DDBJ databases">
        <title>Chromosome-level genome of Pogonophryne albipinna.</title>
        <authorList>
            <person name="Jo E."/>
        </authorList>
    </citation>
    <scope>NUCLEOTIDE SEQUENCE</scope>
    <source>
        <strain evidence="2">SGF0006</strain>
        <tissue evidence="2">Muscle</tissue>
    </source>
</reference>
<feature type="domain" description="Neuroblastoma-amplified sequence N-terminal" evidence="1">
    <location>
        <begin position="83"/>
        <end position="205"/>
    </location>
</feature>
<dbReference type="InterPro" id="IPR029145">
    <property type="entry name" value="NBAS_N"/>
</dbReference>
<protein>
    <recommendedName>
        <fullName evidence="1">Neuroblastoma-amplified sequence N-terminal domain-containing protein</fullName>
    </recommendedName>
</protein>
<evidence type="ECO:0000259" key="1">
    <source>
        <dbReference type="Pfam" id="PF15492"/>
    </source>
</evidence>
<dbReference type="PANTHER" id="PTHR15922">
    <property type="entry name" value="NEUROBLASTOMA-AMPLIFIED SEQUENCE"/>
    <property type="match status" value="1"/>
</dbReference>
<evidence type="ECO:0000313" key="3">
    <source>
        <dbReference type="Proteomes" id="UP001219934"/>
    </source>
</evidence>
<dbReference type="EMBL" id="JAPTMU010000017">
    <property type="protein sequence ID" value="KAJ4928777.1"/>
    <property type="molecule type" value="Genomic_DNA"/>
</dbReference>
<dbReference type="Proteomes" id="UP001219934">
    <property type="component" value="Unassembled WGS sequence"/>
</dbReference>
<dbReference type="PANTHER" id="PTHR15922:SF2">
    <property type="entry name" value="NBAS SUBUNIT OF NRZ TETHERING COMPLEX"/>
    <property type="match status" value="1"/>
</dbReference>
<accession>A0AAD6AQB0</accession>
<dbReference type="GO" id="GO:0006890">
    <property type="term" value="P:retrograde vesicle-mediated transport, Golgi to endoplasmic reticulum"/>
    <property type="evidence" value="ECO:0007669"/>
    <property type="project" value="TreeGrafter"/>
</dbReference>
<proteinExistence type="predicted"/>
<organism evidence="2 3">
    <name type="scientific">Pogonophryne albipinna</name>
    <dbReference type="NCBI Taxonomy" id="1090488"/>
    <lineage>
        <taxon>Eukaryota</taxon>
        <taxon>Metazoa</taxon>
        <taxon>Chordata</taxon>
        <taxon>Craniata</taxon>
        <taxon>Vertebrata</taxon>
        <taxon>Euteleostomi</taxon>
        <taxon>Actinopterygii</taxon>
        <taxon>Neopterygii</taxon>
        <taxon>Teleostei</taxon>
        <taxon>Neoteleostei</taxon>
        <taxon>Acanthomorphata</taxon>
        <taxon>Eupercaria</taxon>
        <taxon>Perciformes</taxon>
        <taxon>Notothenioidei</taxon>
        <taxon>Pogonophryne</taxon>
    </lineage>
</organism>
<dbReference type="AlphaFoldDB" id="A0AAD6AQB0"/>
<evidence type="ECO:0000313" key="2">
    <source>
        <dbReference type="EMBL" id="KAJ4928777.1"/>
    </source>
</evidence>
<dbReference type="GO" id="GO:0070939">
    <property type="term" value="C:Dsl1/NZR complex"/>
    <property type="evidence" value="ECO:0007669"/>
    <property type="project" value="TreeGrafter"/>
</dbReference>
<dbReference type="InterPro" id="IPR036322">
    <property type="entry name" value="WD40_repeat_dom_sf"/>
</dbReference>
<comment type="caution">
    <text evidence="2">The sequence shown here is derived from an EMBL/GenBank/DDBJ whole genome shotgun (WGS) entry which is preliminary data.</text>
</comment>
<dbReference type="Pfam" id="PF15492">
    <property type="entry name" value="Nbas_N"/>
    <property type="match status" value="1"/>
</dbReference>
<keyword evidence="3" id="KW-1185">Reference proteome</keyword>
<dbReference type="SUPFAM" id="SSF50978">
    <property type="entry name" value="WD40 repeat-like"/>
    <property type="match status" value="1"/>
</dbReference>
<dbReference type="GO" id="GO:0000149">
    <property type="term" value="F:SNARE binding"/>
    <property type="evidence" value="ECO:0007669"/>
    <property type="project" value="TreeGrafter"/>
</dbReference>